<dbReference type="PROSITE" id="PS00383">
    <property type="entry name" value="TYR_PHOSPHATASE_1"/>
    <property type="match status" value="1"/>
</dbReference>
<reference evidence="4" key="1">
    <citation type="journal article" date="2019" name="Int. J. Syst. Evol. Microbiol.">
        <title>The Global Catalogue of Microorganisms (GCM) 10K type strain sequencing project: providing services to taxonomists for standard genome sequencing and annotation.</title>
        <authorList>
            <consortium name="The Broad Institute Genomics Platform"/>
            <consortium name="The Broad Institute Genome Sequencing Center for Infectious Disease"/>
            <person name="Wu L."/>
            <person name="Ma J."/>
        </authorList>
    </citation>
    <scope>NUCLEOTIDE SEQUENCE [LARGE SCALE GENOMIC DNA]</scope>
    <source>
        <strain evidence="4">JCM 18055</strain>
    </source>
</reference>
<dbReference type="InterPro" id="IPR026893">
    <property type="entry name" value="Tyr/Ser_Pase_IphP-type"/>
</dbReference>
<dbReference type="InterPro" id="IPR029021">
    <property type="entry name" value="Prot-tyrosine_phosphatase-like"/>
</dbReference>
<evidence type="ECO:0000313" key="4">
    <source>
        <dbReference type="Proteomes" id="UP001500325"/>
    </source>
</evidence>
<dbReference type="SUPFAM" id="SSF52799">
    <property type="entry name" value="(Phosphotyrosine protein) phosphatases II"/>
    <property type="match status" value="1"/>
</dbReference>
<keyword evidence="4" id="KW-1185">Reference proteome</keyword>
<gene>
    <name evidence="3" type="ORF">GCM10023215_50700</name>
</gene>
<evidence type="ECO:0000313" key="3">
    <source>
        <dbReference type="EMBL" id="GAA4704774.1"/>
    </source>
</evidence>
<proteinExistence type="predicted"/>
<dbReference type="PROSITE" id="PS50056">
    <property type="entry name" value="TYR_PHOSPHATASE_2"/>
    <property type="match status" value="1"/>
</dbReference>
<evidence type="ECO:0000259" key="2">
    <source>
        <dbReference type="PROSITE" id="PS50056"/>
    </source>
</evidence>
<dbReference type="EMBL" id="BAABIC010000020">
    <property type="protein sequence ID" value="GAA4704774.1"/>
    <property type="molecule type" value="Genomic_DNA"/>
</dbReference>
<evidence type="ECO:0000256" key="1">
    <source>
        <dbReference type="SAM" id="MobiDB-lite"/>
    </source>
</evidence>
<dbReference type="InterPro" id="IPR016130">
    <property type="entry name" value="Tyr_Pase_AS"/>
</dbReference>
<dbReference type="Gene3D" id="3.90.190.10">
    <property type="entry name" value="Protein tyrosine phosphatase superfamily"/>
    <property type="match status" value="1"/>
</dbReference>
<sequence>MVPSATLCNRTPGDDVPRCAPGRAGRAADHDSTCGSPLPGNLGRVTLSLPPDLRTPANLRDVGGLPTVDGRRLRAGEYLRSDAPQFGDVTPLVPGTVVDLRSRAETRGRTHPLARTAEVHEVPLGASLAPEVVAAVPAHERDIAWAYRLLVTEAAPELARIVRIVARSRGPVLVHCAAGKDRTGIVTAVVLGVVGVPREHVVADYLRTNQNLERLWARLEATGVPMPDDVEGLLGVDRAALEAVLDEMDAHPDGIRGHLLDHGTDPDDLDLLTRRLVA</sequence>
<feature type="domain" description="Tyrosine specific protein phosphatases" evidence="2">
    <location>
        <begin position="156"/>
        <end position="191"/>
    </location>
</feature>
<dbReference type="Proteomes" id="UP001500325">
    <property type="component" value="Unassembled WGS sequence"/>
</dbReference>
<dbReference type="Pfam" id="PF13350">
    <property type="entry name" value="Y_phosphatase3"/>
    <property type="match status" value="1"/>
</dbReference>
<organism evidence="3 4">
    <name type="scientific">Pseudonocardia yuanmonensis</name>
    <dbReference type="NCBI Taxonomy" id="1095914"/>
    <lineage>
        <taxon>Bacteria</taxon>
        <taxon>Bacillati</taxon>
        <taxon>Actinomycetota</taxon>
        <taxon>Actinomycetes</taxon>
        <taxon>Pseudonocardiales</taxon>
        <taxon>Pseudonocardiaceae</taxon>
        <taxon>Pseudonocardia</taxon>
    </lineage>
</organism>
<feature type="region of interest" description="Disordered" evidence="1">
    <location>
        <begin position="1"/>
        <end position="42"/>
    </location>
</feature>
<accession>A0ABP8XBJ4</accession>
<dbReference type="InterPro" id="IPR000387">
    <property type="entry name" value="Tyr_Pase_dom"/>
</dbReference>
<name>A0ABP8XBJ4_9PSEU</name>
<protein>
    <recommendedName>
        <fullName evidence="2">Tyrosine specific protein phosphatases domain-containing protein</fullName>
    </recommendedName>
</protein>
<comment type="caution">
    <text evidence="3">The sequence shown here is derived from an EMBL/GenBank/DDBJ whole genome shotgun (WGS) entry which is preliminary data.</text>
</comment>